<dbReference type="InterPro" id="IPR002560">
    <property type="entry name" value="Transposase_DDE"/>
</dbReference>
<evidence type="ECO:0000313" key="3">
    <source>
        <dbReference type="EMBL" id="MDF3834985.1"/>
    </source>
</evidence>
<protein>
    <submittedName>
        <fullName evidence="3">Transposase</fullName>
    </submittedName>
</protein>
<dbReference type="Proteomes" id="UP001216674">
    <property type="component" value="Unassembled WGS sequence"/>
</dbReference>
<dbReference type="EMBL" id="JARJLM010000319">
    <property type="protein sequence ID" value="MDF3834985.1"/>
    <property type="molecule type" value="Genomic_DNA"/>
</dbReference>
<proteinExistence type="predicted"/>
<comment type="caution">
    <text evidence="3">The sequence shown here is derived from an EMBL/GenBank/DDBJ whole genome shotgun (WGS) entry which is preliminary data.</text>
</comment>
<evidence type="ECO:0000313" key="4">
    <source>
        <dbReference type="Proteomes" id="UP001216674"/>
    </source>
</evidence>
<name>A0ABT6AQX1_9BURK</name>
<evidence type="ECO:0000256" key="1">
    <source>
        <dbReference type="SAM" id="MobiDB-lite"/>
    </source>
</evidence>
<keyword evidence="4" id="KW-1185">Reference proteome</keyword>
<feature type="domain" description="Transposase IS204/IS1001/IS1096/IS1165 DDE" evidence="2">
    <location>
        <begin position="26"/>
        <end position="128"/>
    </location>
</feature>
<feature type="region of interest" description="Disordered" evidence="1">
    <location>
        <begin position="158"/>
        <end position="181"/>
    </location>
</feature>
<reference evidence="3 4" key="1">
    <citation type="submission" date="2023-03" db="EMBL/GenBank/DDBJ databases">
        <title>Draft assemblies of triclosan tolerant bacteria isolated from returned activated sludge.</title>
        <authorList>
            <person name="Van Hamelsveld S."/>
        </authorList>
    </citation>
    <scope>NUCLEOTIDE SEQUENCE [LARGE SCALE GENOMIC DNA]</scope>
    <source>
        <strain evidence="3 4">GW210010_S58</strain>
    </source>
</reference>
<sequence length="181" mass="20600">MPCPSARRVFGWLAGWRKLAVEEPRSADHERFVQALCKIEPMVGEVHSLAREFLGLMHRRSLRQFDRWLKRLSCCDAAEMRRFAQSLRADLPAVQAAFKLPWSNGQTEGHVNRLKFLRRHSYAMTHVRPYMVVNDNVMIANINDIAYSCGVGDTTGMATPQTTLSRTSRRLAISTTREPAA</sequence>
<evidence type="ECO:0000259" key="2">
    <source>
        <dbReference type="Pfam" id="PF01610"/>
    </source>
</evidence>
<accession>A0ABT6AQX1</accession>
<gene>
    <name evidence="3" type="ORF">P3W85_18770</name>
</gene>
<dbReference type="Pfam" id="PF01610">
    <property type="entry name" value="DDE_Tnp_ISL3"/>
    <property type="match status" value="1"/>
</dbReference>
<organism evidence="3 4">
    <name type="scientific">Cupriavidus basilensis</name>
    <dbReference type="NCBI Taxonomy" id="68895"/>
    <lineage>
        <taxon>Bacteria</taxon>
        <taxon>Pseudomonadati</taxon>
        <taxon>Pseudomonadota</taxon>
        <taxon>Betaproteobacteria</taxon>
        <taxon>Burkholderiales</taxon>
        <taxon>Burkholderiaceae</taxon>
        <taxon>Cupriavidus</taxon>
    </lineage>
</organism>